<dbReference type="InterPro" id="IPR023213">
    <property type="entry name" value="CAT-like_dom_sf"/>
</dbReference>
<proteinExistence type="inferred from homology"/>
<dbReference type="Proteomes" id="UP000436088">
    <property type="component" value="Unassembled WGS sequence"/>
</dbReference>
<accession>A0A6A3AVR8</accession>
<comment type="caution">
    <text evidence="3">The sequence shown here is derived from an EMBL/GenBank/DDBJ whole genome shotgun (WGS) entry which is preliminary data.</text>
</comment>
<dbReference type="InterPro" id="IPR050898">
    <property type="entry name" value="Plant_acyltransferase"/>
</dbReference>
<dbReference type="PANTHER" id="PTHR31147">
    <property type="entry name" value="ACYL TRANSFERASE 4"/>
    <property type="match status" value="1"/>
</dbReference>
<dbReference type="Gene3D" id="3.30.559.10">
    <property type="entry name" value="Chloramphenicol acetyltransferase-like domain"/>
    <property type="match status" value="2"/>
</dbReference>
<dbReference type="Pfam" id="PF02458">
    <property type="entry name" value="Transferase"/>
    <property type="match status" value="1"/>
</dbReference>
<comment type="similarity">
    <text evidence="1">Belongs to the plant acyltransferase family.</text>
</comment>
<sequence>MATPSVVPLTFTVRRCEPELVAPAKPTPREQKPLSDIDDQASLRFQIPFIHIYRHHPSMEGKDPADVIKAALAQTLVLYYPFAGRLREGANGKLIVDCNGEGVMFIKAEADVTLQQFGDELRPPFPCFDQLLFDVPGSEGMINCPLLLIQVTRLRCGGFIYATRLNHVMTDGPGIKQFMSAVAAMARGQPSHLIPPVWERHLLDAPHPPQVTLKHHEYDEVELSTATPWPSDNLVDRSFFFGHTEVSLLRSLLPPHVRRCTKFELLTAFLWRCRTLAINIDPDEEVRMMSIINARFKFNPPILPPGYYGNGFLFPAAITTVKKLRENPLGYAVGLVQQAKASLTEEYMKSVAALMVNGGKQLVFPNVMGSFIISDLTRASLDELDFGWGKAAFAGNAKAVGVISFLTPTKSKKGEARTLVSICLPGQAMERFAEEVDNMLKQQPIDDTKSKPKLISSAL</sequence>
<dbReference type="AlphaFoldDB" id="A0A6A3AVR8"/>
<keyword evidence="4" id="KW-1185">Reference proteome</keyword>
<gene>
    <name evidence="3" type="ORF">F3Y22_tig00110372pilonHSYRG00232</name>
</gene>
<dbReference type="PANTHER" id="PTHR31147:SF66">
    <property type="entry name" value="OS05G0315700 PROTEIN"/>
    <property type="match status" value="1"/>
</dbReference>
<name>A0A6A3AVR8_HIBSY</name>
<evidence type="ECO:0000256" key="2">
    <source>
        <dbReference type="ARBA" id="ARBA00022679"/>
    </source>
</evidence>
<organism evidence="3 4">
    <name type="scientific">Hibiscus syriacus</name>
    <name type="common">Rose of Sharon</name>
    <dbReference type="NCBI Taxonomy" id="106335"/>
    <lineage>
        <taxon>Eukaryota</taxon>
        <taxon>Viridiplantae</taxon>
        <taxon>Streptophyta</taxon>
        <taxon>Embryophyta</taxon>
        <taxon>Tracheophyta</taxon>
        <taxon>Spermatophyta</taxon>
        <taxon>Magnoliopsida</taxon>
        <taxon>eudicotyledons</taxon>
        <taxon>Gunneridae</taxon>
        <taxon>Pentapetalae</taxon>
        <taxon>rosids</taxon>
        <taxon>malvids</taxon>
        <taxon>Malvales</taxon>
        <taxon>Malvaceae</taxon>
        <taxon>Malvoideae</taxon>
        <taxon>Hibiscus</taxon>
    </lineage>
</organism>
<protein>
    <submittedName>
        <fullName evidence="3">Benzyl alcohol O-benzoyltransferase</fullName>
    </submittedName>
</protein>
<evidence type="ECO:0000256" key="1">
    <source>
        <dbReference type="ARBA" id="ARBA00009861"/>
    </source>
</evidence>
<reference evidence="3" key="1">
    <citation type="submission" date="2019-09" db="EMBL/GenBank/DDBJ databases">
        <title>Draft genome information of white flower Hibiscus syriacus.</title>
        <authorList>
            <person name="Kim Y.-M."/>
        </authorList>
    </citation>
    <scope>NUCLEOTIDE SEQUENCE [LARGE SCALE GENOMIC DNA]</scope>
    <source>
        <strain evidence="3">YM2019G1</strain>
    </source>
</reference>
<evidence type="ECO:0000313" key="4">
    <source>
        <dbReference type="Proteomes" id="UP000436088"/>
    </source>
</evidence>
<dbReference type="GO" id="GO:0016740">
    <property type="term" value="F:transferase activity"/>
    <property type="evidence" value="ECO:0007669"/>
    <property type="project" value="UniProtKB-KW"/>
</dbReference>
<dbReference type="EMBL" id="VEPZ02000958">
    <property type="protein sequence ID" value="KAE8707873.1"/>
    <property type="molecule type" value="Genomic_DNA"/>
</dbReference>
<dbReference type="OrthoDB" id="1483986at2759"/>
<keyword evidence="2" id="KW-0808">Transferase</keyword>
<evidence type="ECO:0000313" key="3">
    <source>
        <dbReference type="EMBL" id="KAE8707873.1"/>
    </source>
</evidence>